<evidence type="ECO:0000313" key="1">
    <source>
        <dbReference type="EMBL" id="GAG47669.1"/>
    </source>
</evidence>
<protein>
    <submittedName>
        <fullName evidence="1">Uncharacterized protein</fullName>
    </submittedName>
</protein>
<feature type="non-terminal residue" evidence="1">
    <location>
        <position position="1"/>
    </location>
</feature>
<comment type="caution">
    <text evidence="1">The sequence shown here is derived from an EMBL/GenBank/DDBJ whole genome shotgun (WGS) entry which is preliminary data.</text>
</comment>
<accession>X0XWC1</accession>
<name>X0XWC1_9ZZZZ</name>
<reference evidence="1" key="1">
    <citation type="journal article" date="2014" name="Front. Microbiol.">
        <title>High frequency of phylogenetically diverse reductive dehalogenase-homologous genes in deep subseafloor sedimentary metagenomes.</title>
        <authorList>
            <person name="Kawai M."/>
            <person name="Futagami T."/>
            <person name="Toyoda A."/>
            <person name="Takaki Y."/>
            <person name="Nishi S."/>
            <person name="Hori S."/>
            <person name="Arai W."/>
            <person name="Tsubouchi T."/>
            <person name="Morono Y."/>
            <person name="Uchiyama I."/>
            <person name="Ito T."/>
            <person name="Fujiyama A."/>
            <person name="Inagaki F."/>
            <person name="Takami H."/>
        </authorList>
    </citation>
    <scope>NUCLEOTIDE SEQUENCE</scope>
    <source>
        <strain evidence="1">Expedition CK06-06</strain>
    </source>
</reference>
<organism evidence="1">
    <name type="scientific">marine sediment metagenome</name>
    <dbReference type="NCBI Taxonomy" id="412755"/>
    <lineage>
        <taxon>unclassified sequences</taxon>
        <taxon>metagenomes</taxon>
        <taxon>ecological metagenomes</taxon>
    </lineage>
</organism>
<sequence>AIMVTVAVVMWSMSVEEAKEASETASVRYYPHGDTGDQGNTNDIHEVKSPFAFTGINWFTFPSSWCQTNGYKDADSRLVANGQRMRDGYQIRSSVQLGFRDDGVVVWRRGTKEDV</sequence>
<dbReference type="AlphaFoldDB" id="X0XWC1"/>
<gene>
    <name evidence="1" type="ORF">S01H1_75190</name>
</gene>
<proteinExistence type="predicted"/>
<dbReference type="EMBL" id="BARS01050352">
    <property type="protein sequence ID" value="GAG47669.1"/>
    <property type="molecule type" value="Genomic_DNA"/>
</dbReference>